<dbReference type="GO" id="GO:0008933">
    <property type="term" value="F:peptidoglycan lytic transglycosylase activity"/>
    <property type="evidence" value="ECO:0007669"/>
    <property type="project" value="InterPro"/>
</dbReference>
<organism evidence="6 7">
    <name type="scientific">Terasakiella brassicae</name>
    <dbReference type="NCBI Taxonomy" id="1634917"/>
    <lineage>
        <taxon>Bacteria</taxon>
        <taxon>Pseudomonadati</taxon>
        <taxon>Pseudomonadota</taxon>
        <taxon>Alphaproteobacteria</taxon>
        <taxon>Rhodospirillales</taxon>
        <taxon>Terasakiellaceae</taxon>
        <taxon>Terasakiella</taxon>
    </lineage>
</organism>
<dbReference type="CDD" id="cd16896">
    <property type="entry name" value="LT_Slt70-like"/>
    <property type="match status" value="1"/>
</dbReference>
<dbReference type="PANTHER" id="PTHR37423:SF2">
    <property type="entry name" value="MEMBRANE-BOUND LYTIC MUREIN TRANSGLYCOSYLASE C"/>
    <property type="match status" value="1"/>
</dbReference>
<dbReference type="AlphaFoldDB" id="A0A917BWN6"/>
<feature type="domain" description="Transglycosylase SLT" evidence="5">
    <location>
        <begin position="34"/>
        <end position="134"/>
    </location>
</feature>
<dbReference type="InterPro" id="IPR000189">
    <property type="entry name" value="Transglyc_AS"/>
</dbReference>
<dbReference type="PANTHER" id="PTHR37423">
    <property type="entry name" value="SOLUBLE LYTIC MUREIN TRANSGLYCOSYLASE-RELATED"/>
    <property type="match status" value="1"/>
</dbReference>
<dbReference type="Proteomes" id="UP000632498">
    <property type="component" value="Unassembled WGS sequence"/>
</dbReference>
<comment type="caution">
    <text evidence="6">The sequence shown here is derived from an EMBL/GenBank/DDBJ whole genome shotgun (WGS) entry which is preliminary data.</text>
</comment>
<evidence type="ECO:0000256" key="4">
    <source>
        <dbReference type="SAM" id="SignalP"/>
    </source>
</evidence>
<protein>
    <recommendedName>
        <fullName evidence="5">Transglycosylase SLT domain-containing protein</fullName>
    </recommendedName>
</protein>
<evidence type="ECO:0000256" key="3">
    <source>
        <dbReference type="SAM" id="MobiDB-lite"/>
    </source>
</evidence>
<feature type="region of interest" description="Disordered" evidence="3">
    <location>
        <begin position="214"/>
        <end position="239"/>
    </location>
</feature>
<dbReference type="Pfam" id="PF01464">
    <property type="entry name" value="SLT"/>
    <property type="match status" value="1"/>
</dbReference>
<sequence>MKSVLTFIWIVALFLAAAYVSTAQAATRFEVKQMILKEAADSRVPVALVMAVAKVESDFNARALSSAGARGVMQIMPQTARGEFGVEPDALWNPKTNIRLGVRFLERLYDQYDGQWDLALSHYNGGSLKNNRPHVRTRKYVAMVQKWQQIYIEQASLWEGSDNQTDDALIAWYDEDIDTVDLREWRVRGAADRYDEDVNTEIIIVERSDRFEPRFYRAPPPPPHRRGFGHRPPPRPYFH</sequence>
<comment type="similarity">
    <text evidence="1">Belongs to the transglycosylase Slt family.</text>
</comment>
<dbReference type="SUPFAM" id="SSF53955">
    <property type="entry name" value="Lysozyme-like"/>
    <property type="match status" value="1"/>
</dbReference>
<evidence type="ECO:0000256" key="1">
    <source>
        <dbReference type="ARBA" id="ARBA00007734"/>
    </source>
</evidence>
<dbReference type="GO" id="GO:0016020">
    <property type="term" value="C:membrane"/>
    <property type="evidence" value="ECO:0007669"/>
    <property type="project" value="InterPro"/>
</dbReference>
<feature type="compositionally biased region" description="Basic residues" evidence="3">
    <location>
        <begin position="223"/>
        <end position="239"/>
    </location>
</feature>
<dbReference type="GO" id="GO:0000270">
    <property type="term" value="P:peptidoglycan metabolic process"/>
    <property type="evidence" value="ECO:0007669"/>
    <property type="project" value="InterPro"/>
</dbReference>
<dbReference type="Gene3D" id="1.10.530.10">
    <property type="match status" value="1"/>
</dbReference>
<reference evidence="6" key="1">
    <citation type="journal article" date="2014" name="Int. J. Syst. Evol. Microbiol.">
        <title>Complete genome sequence of Corynebacterium casei LMG S-19264T (=DSM 44701T), isolated from a smear-ripened cheese.</title>
        <authorList>
            <consortium name="US DOE Joint Genome Institute (JGI-PGF)"/>
            <person name="Walter F."/>
            <person name="Albersmeier A."/>
            <person name="Kalinowski J."/>
            <person name="Ruckert C."/>
        </authorList>
    </citation>
    <scope>NUCLEOTIDE SEQUENCE</scope>
    <source>
        <strain evidence="6">CGMCC 1.15254</strain>
    </source>
</reference>
<evidence type="ECO:0000313" key="7">
    <source>
        <dbReference type="Proteomes" id="UP000632498"/>
    </source>
</evidence>
<evidence type="ECO:0000313" key="6">
    <source>
        <dbReference type="EMBL" id="GGF61528.1"/>
    </source>
</evidence>
<comment type="similarity">
    <text evidence="2">Belongs to the virb1 family.</text>
</comment>
<name>A0A917BWN6_9PROT</name>
<dbReference type="InterPro" id="IPR023346">
    <property type="entry name" value="Lysozyme-like_dom_sf"/>
</dbReference>
<keyword evidence="7" id="KW-1185">Reference proteome</keyword>
<dbReference type="RefSeq" id="WP_188663234.1">
    <property type="nucleotide sequence ID" value="NZ_BMHV01000008.1"/>
</dbReference>
<feature type="chain" id="PRO_5036816637" description="Transglycosylase SLT domain-containing protein" evidence="4">
    <location>
        <begin position="26"/>
        <end position="239"/>
    </location>
</feature>
<dbReference type="PROSITE" id="PS00922">
    <property type="entry name" value="TRANSGLYCOSYLASE"/>
    <property type="match status" value="1"/>
</dbReference>
<keyword evidence="4" id="KW-0732">Signal</keyword>
<reference evidence="6" key="2">
    <citation type="submission" date="2020-09" db="EMBL/GenBank/DDBJ databases">
        <authorList>
            <person name="Sun Q."/>
            <person name="Zhou Y."/>
        </authorList>
    </citation>
    <scope>NUCLEOTIDE SEQUENCE</scope>
    <source>
        <strain evidence="6">CGMCC 1.15254</strain>
    </source>
</reference>
<feature type="signal peptide" evidence="4">
    <location>
        <begin position="1"/>
        <end position="25"/>
    </location>
</feature>
<evidence type="ECO:0000256" key="2">
    <source>
        <dbReference type="ARBA" id="ARBA00009387"/>
    </source>
</evidence>
<proteinExistence type="inferred from homology"/>
<gene>
    <name evidence="6" type="ORF">GCM10011332_14150</name>
</gene>
<accession>A0A917BWN6</accession>
<dbReference type="InterPro" id="IPR008258">
    <property type="entry name" value="Transglycosylase_SLT_dom_1"/>
</dbReference>
<dbReference type="EMBL" id="BMHV01000008">
    <property type="protein sequence ID" value="GGF61528.1"/>
    <property type="molecule type" value="Genomic_DNA"/>
</dbReference>
<evidence type="ECO:0000259" key="5">
    <source>
        <dbReference type="Pfam" id="PF01464"/>
    </source>
</evidence>